<accession>A0A1J5SUP9</accession>
<comment type="caution">
    <text evidence="1">The sequence shown here is derived from an EMBL/GenBank/DDBJ whole genome shotgun (WGS) entry which is preliminary data.</text>
</comment>
<evidence type="ECO:0008006" key="2">
    <source>
        <dbReference type="Google" id="ProtNLM"/>
    </source>
</evidence>
<gene>
    <name evidence="1" type="ORF">GALL_64600</name>
</gene>
<evidence type="ECO:0000313" key="1">
    <source>
        <dbReference type="EMBL" id="OIR12207.1"/>
    </source>
</evidence>
<proteinExistence type="predicted"/>
<dbReference type="AlphaFoldDB" id="A0A1J5SUP9"/>
<protein>
    <recommendedName>
        <fullName evidence="2">AAA+ ATPase domain-containing protein</fullName>
    </recommendedName>
</protein>
<name>A0A1J5SUP9_9ZZZZ</name>
<dbReference type="InterPro" id="IPR027417">
    <property type="entry name" value="P-loop_NTPase"/>
</dbReference>
<reference evidence="1" key="1">
    <citation type="submission" date="2016-10" db="EMBL/GenBank/DDBJ databases">
        <title>Sequence of Gallionella enrichment culture.</title>
        <authorList>
            <person name="Poehlein A."/>
            <person name="Muehling M."/>
            <person name="Daniel R."/>
        </authorList>
    </citation>
    <scope>NUCLEOTIDE SEQUENCE</scope>
</reference>
<dbReference type="EMBL" id="MLJW01000018">
    <property type="protein sequence ID" value="OIR12207.1"/>
    <property type="molecule type" value="Genomic_DNA"/>
</dbReference>
<dbReference type="Pfam" id="PF13479">
    <property type="entry name" value="AAA_24"/>
    <property type="match status" value="1"/>
</dbReference>
<dbReference type="SUPFAM" id="SSF52540">
    <property type="entry name" value="P-loop containing nucleoside triphosphate hydrolases"/>
    <property type="match status" value="1"/>
</dbReference>
<organism evidence="1">
    <name type="scientific">mine drainage metagenome</name>
    <dbReference type="NCBI Taxonomy" id="410659"/>
    <lineage>
        <taxon>unclassified sequences</taxon>
        <taxon>metagenomes</taxon>
        <taxon>ecological metagenomes</taxon>
    </lineage>
</organism>
<sequence length="298" mass="33488">MHLELASRKKSKIKLSLAGSSGSGKTYSAISLAYGLCNDFKKICLIDSENFSGSLYSHRGEFYVINISAPFHPAKYVEAIQLCEKSGIEIIIVDGITHEWSGKGGCLELHEAETSKMRIPNSFTAWAAITPLHQKFIDAIVNSSCHVITTVRSKTEYVLTERNGKQVPQKVGMAPITRDGFDFEQTIAFDLDHEHKAFCTKDRTGMFQDQQPFVITPDTGKKILHWCNSGESVTIDDVSKRINDTVSIKDLLSLYQQYPQFKEVLKPEFEQKKRQIIISQEVKNQIANNEKISSNGIH</sequence>